<dbReference type="EMBL" id="CP013615">
    <property type="protein sequence ID" value="AMN31139.1"/>
    <property type="molecule type" value="Genomic_DNA"/>
</dbReference>
<protein>
    <submittedName>
        <fullName evidence="1">Uncharacterized protein</fullName>
    </submittedName>
</protein>
<organism evidence="1 2">
    <name type="scientific">Clostridium perfringens</name>
    <dbReference type="NCBI Taxonomy" id="1502"/>
    <lineage>
        <taxon>Bacteria</taxon>
        <taxon>Bacillati</taxon>
        <taxon>Bacillota</taxon>
        <taxon>Clostridia</taxon>
        <taxon>Eubacteriales</taxon>
        <taxon>Clostridiaceae</taxon>
        <taxon>Clostridium</taxon>
    </lineage>
</organism>
<name>A0A140GRI0_CLOPF</name>
<accession>A0A140GRI0</accession>
<keyword evidence="1" id="KW-0614">Plasmid</keyword>
<evidence type="ECO:0000313" key="2">
    <source>
        <dbReference type="Proteomes" id="UP000070260"/>
    </source>
</evidence>
<gene>
    <name evidence="1" type="ORF">JFP838_pA0223</name>
</gene>
<evidence type="ECO:0000313" key="1">
    <source>
        <dbReference type="EMBL" id="AMN31139.1"/>
    </source>
</evidence>
<dbReference type="RefSeq" id="WP_061429735.1">
    <property type="nucleotide sequence ID" value="NZ_CATNZX010000001.1"/>
</dbReference>
<dbReference type="AlphaFoldDB" id="A0A140GRI0"/>
<proteinExistence type="predicted"/>
<sequence length="76" mass="9046">MNSYLVEIPITGTRVVTIEADSKEEALEKLNKNEEEFIDIFDNINDFDVNSKDVKILEYDQDYFDKKYNNENQINY</sequence>
<geneLocation type="plasmid" evidence="1 2">
    <name>pJFP838A</name>
</geneLocation>
<reference evidence="1 2" key="1">
    <citation type="journal article" date="2016" name="PLoS ONE">
        <title>Plasmid Characterization and Chromosome Analysis of Two netF+ Clostridium perfringens Isolates Associated with Foal and Canine Necrotizing Enteritis.</title>
        <authorList>
            <person name="Mehdizadeh Gohari I."/>
            <person name="Kropinski A.M."/>
            <person name="Weese S.J."/>
            <person name="Parreira V.R."/>
            <person name="Whitehead A.E."/>
            <person name="Boerlin P."/>
            <person name="Prescott J.F."/>
        </authorList>
    </citation>
    <scope>NUCLEOTIDE SEQUENCE [LARGE SCALE GENOMIC DNA]</scope>
    <source>
        <strain evidence="1 2">JP838</strain>
        <plasmid evidence="2">Plasmid pJFP838A</plasmid>
    </source>
</reference>
<dbReference type="Proteomes" id="UP000070260">
    <property type="component" value="Plasmid pJFP838A"/>
</dbReference>
<dbReference type="PATRIC" id="fig|1502.177.peg.3431"/>